<comment type="caution">
    <text evidence="1">The sequence shown here is derived from an EMBL/GenBank/DDBJ whole genome shotgun (WGS) entry which is preliminary data.</text>
</comment>
<proteinExistence type="predicted"/>
<dbReference type="PANTHER" id="PTHR10974:SF1">
    <property type="entry name" value="FI08016P-RELATED"/>
    <property type="match status" value="1"/>
</dbReference>
<dbReference type="Pfam" id="PF02995">
    <property type="entry name" value="DUF229"/>
    <property type="match status" value="1"/>
</dbReference>
<dbReference type="Proteomes" id="UP000828390">
    <property type="component" value="Unassembled WGS sequence"/>
</dbReference>
<reference evidence="1" key="2">
    <citation type="submission" date="2020-11" db="EMBL/GenBank/DDBJ databases">
        <authorList>
            <person name="McCartney M.A."/>
            <person name="Auch B."/>
            <person name="Kono T."/>
            <person name="Mallez S."/>
            <person name="Becker A."/>
            <person name="Gohl D.M."/>
            <person name="Silverstein K.A.T."/>
            <person name="Koren S."/>
            <person name="Bechman K.B."/>
            <person name="Herman A."/>
            <person name="Abrahante J.E."/>
            <person name="Garbe J."/>
        </authorList>
    </citation>
    <scope>NUCLEOTIDE SEQUENCE</scope>
    <source>
        <strain evidence="1">Duluth1</strain>
        <tissue evidence="1">Whole animal</tissue>
    </source>
</reference>
<organism evidence="1 2">
    <name type="scientific">Dreissena polymorpha</name>
    <name type="common">Zebra mussel</name>
    <name type="synonym">Mytilus polymorpha</name>
    <dbReference type="NCBI Taxonomy" id="45954"/>
    <lineage>
        <taxon>Eukaryota</taxon>
        <taxon>Metazoa</taxon>
        <taxon>Spiralia</taxon>
        <taxon>Lophotrochozoa</taxon>
        <taxon>Mollusca</taxon>
        <taxon>Bivalvia</taxon>
        <taxon>Autobranchia</taxon>
        <taxon>Heteroconchia</taxon>
        <taxon>Euheterodonta</taxon>
        <taxon>Imparidentia</taxon>
        <taxon>Neoheterodontei</taxon>
        <taxon>Myida</taxon>
        <taxon>Dreissenoidea</taxon>
        <taxon>Dreissenidae</taxon>
        <taxon>Dreissena</taxon>
    </lineage>
</organism>
<gene>
    <name evidence="1" type="ORF">DPMN_114498</name>
</gene>
<dbReference type="EMBL" id="JAIWYP010000004">
    <property type="protein sequence ID" value="KAH3841039.1"/>
    <property type="molecule type" value="Genomic_DNA"/>
</dbReference>
<dbReference type="PANTHER" id="PTHR10974">
    <property type="entry name" value="FI08016P-RELATED"/>
    <property type="match status" value="1"/>
</dbReference>
<dbReference type="GO" id="GO:0005615">
    <property type="term" value="C:extracellular space"/>
    <property type="evidence" value="ECO:0007669"/>
    <property type="project" value="TreeGrafter"/>
</dbReference>
<dbReference type="InterPro" id="IPR004245">
    <property type="entry name" value="DUF229"/>
</dbReference>
<sequence>MQLMCRAARRKKFVWRLLFFVVPFLYLLLTFPYRYHFKHSNVTSACVIPNLNPFDPSIMKFVWDPVPIVCDTSPVVLYSDESGVVRYNASALTIMNIDLKQIDCEYRILRRNTDDKSVYFEPPVSIKPPHKVNSDFFHLTCTDLRGNAIFDKLMTSVAKQLTKRSVPVQGESADQLSVFMFGLDSVSRSTSIRKLPRTIRFLTEELRAYDFKGYMKVW</sequence>
<reference evidence="1" key="1">
    <citation type="journal article" date="2019" name="bioRxiv">
        <title>The Genome of the Zebra Mussel, Dreissena polymorpha: A Resource for Invasive Species Research.</title>
        <authorList>
            <person name="McCartney M.A."/>
            <person name="Auch B."/>
            <person name="Kono T."/>
            <person name="Mallez S."/>
            <person name="Zhang Y."/>
            <person name="Obille A."/>
            <person name="Becker A."/>
            <person name="Abrahante J.E."/>
            <person name="Garbe J."/>
            <person name="Badalamenti J.P."/>
            <person name="Herman A."/>
            <person name="Mangelson H."/>
            <person name="Liachko I."/>
            <person name="Sullivan S."/>
            <person name="Sone E.D."/>
            <person name="Koren S."/>
            <person name="Silverstein K.A.T."/>
            <person name="Beckman K.B."/>
            <person name="Gohl D.M."/>
        </authorList>
    </citation>
    <scope>NUCLEOTIDE SEQUENCE</scope>
    <source>
        <strain evidence="1">Duluth1</strain>
        <tissue evidence="1">Whole animal</tissue>
    </source>
</reference>
<keyword evidence="2" id="KW-1185">Reference proteome</keyword>
<name>A0A9D4KKA0_DREPO</name>
<protein>
    <submittedName>
        <fullName evidence="1">Uncharacterized protein</fullName>
    </submittedName>
</protein>
<evidence type="ECO:0000313" key="2">
    <source>
        <dbReference type="Proteomes" id="UP000828390"/>
    </source>
</evidence>
<accession>A0A9D4KKA0</accession>
<evidence type="ECO:0000313" key="1">
    <source>
        <dbReference type="EMBL" id="KAH3841039.1"/>
    </source>
</evidence>
<dbReference type="AlphaFoldDB" id="A0A9D4KKA0"/>